<evidence type="ECO:0000313" key="3">
    <source>
        <dbReference type="Proteomes" id="UP000183898"/>
    </source>
</evidence>
<keyword evidence="1" id="KW-1133">Transmembrane helix</keyword>
<keyword evidence="1" id="KW-0472">Membrane</keyword>
<dbReference type="Proteomes" id="UP000183898">
    <property type="component" value="Unassembled WGS sequence"/>
</dbReference>
<evidence type="ECO:0000313" key="2">
    <source>
        <dbReference type="EMBL" id="SEO31204.1"/>
    </source>
</evidence>
<organism evidence="2 3">
    <name type="scientific">Nitrosospira multiformis</name>
    <dbReference type="NCBI Taxonomy" id="1231"/>
    <lineage>
        <taxon>Bacteria</taxon>
        <taxon>Pseudomonadati</taxon>
        <taxon>Pseudomonadota</taxon>
        <taxon>Betaproteobacteria</taxon>
        <taxon>Nitrosomonadales</taxon>
        <taxon>Nitrosomonadaceae</taxon>
        <taxon>Nitrosospira</taxon>
    </lineage>
</organism>
<accession>A0A1H8NNM4</accession>
<dbReference type="AlphaFoldDB" id="A0A1H8NNM4"/>
<keyword evidence="1" id="KW-0812">Transmembrane</keyword>
<reference evidence="2 3" key="1">
    <citation type="submission" date="2016-10" db="EMBL/GenBank/DDBJ databases">
        <authorList>
            <person name="de Groot N.N."/>
        </authorList>
    </citation>
    <scope>NUCLEOTIDE SEQUENCE [LARGE SCALE GENOMIC DNA]</scope>
    <source>
        <strain evidence="2 3">Nl18</strain>
    </source>
</reference>
<proteinExistence type="predicted"/>
<protein>
    <submittedName>
        <fullName evidence="2">Uncharacterized protein</fullName>
    </submittedName>
</protein>
<evidence type="ECO:0000256" key="1">
    <source>
        <dbReference type="SAM" id="Phobius"/>
    </source>
</evidence>
<gene>
    <name evidence="2" type="ORF">SAMN05216404_11724</name>
</gene>
<dbReference type="EMBL" id="FOCT01000017">
    <property type="protein sequence ID" value="SEO31204.1"/>
    <property type="molecule type" value="Genomic_DNA"/>
</dbReference>
<feature type="transmembrane region" description="Helical" evidence="1">
    <location>
        <begin position="12"/>
        <end position="31"/>
    </location>
</feature>
<name>A0A1H8NNM4_9PROT</name>
<sequence length="53" mass="5779">MALGVDARRLVVGAGLPLAVFASRILLILVIDLRDLRVWGIASWEVNGFVMSQ</sequence>